<dbReference type="SUPFAM" id="SSF47413">
    <property type="entry name" value="lambda repressor-like DNA-binding domains"/>
    <property type="match status" value="1"/>
</dbReference>
<name>A0A1Y3U4C5_9ACTN</name>
<dbReference type="CDD" id="cd06267">
    <property type="entry name" value="PBP1_LacI_sugar_binding-like"/>
    <property type="match status" value="1"/>
</dbReference>
<feature type="compositionally biased region" description="Low complexity" evidence="4">
    <location>
        <begin position="358"/>
        <end position="370"/>
    </location>
</feature>
<dbReference type="CDD" id="cd01392">
    <property type="entry name" value="HTH_LacI"/>
    <property type="match status" value="1"/>
</dbReference>
<feature type="region of interest" description="Disordered" evidence="4">
    <location>
        <begin position="338"/>
        <end position="388"/>
    </location>
</feature>
<keyword evidence="1" id="KW-0805">Transcription regulation</keyword>
<evidence type="ECO:0000256" key="1">
    <source>
        <dbReference type="ARBA" id="ARBA00023015"/>
    </source>
</evidence>
<dbReference type="InterPro" id="IPR000843">
    <property type="entry name" value="HTH_LacI"/>
</dbReference>
<dbReference type="InterPro" id="IPR010982">
    <property type="entry name" value="Lambda_DNA-bd_dom_sf"/>
</dbReference>
<evidence type="ECO:0000256" key="3">
    <source>
        <dbReference type="ARBA" id="ARBA00023163"/>
    </source>
</evidence>
<evidence type="ECO:0000256" key="4">
    <source>
        <dbReference type="SAM" id="MobiDB-lite"/>
    </source>
</evidence>
<keyword evidence="2" id="KW-0238">DNA-binding</keyword>
<dbReference type="Gene3D" id="1.10.260.40">
    <property type="entry name" value="lambda repressor-like DNA-binding domains"/>
    <property type="match status" value="1"/>
</dbReference>
<dbReference type="Gene3D" id="3.40.50.2300">
    <property type="match status" value="2"/>
</dbReference>
<dbReference type="InterPro" id="IPR046335">
    <property type="entry name" value="LacI/GalR-like_sensor"/>
</dbReference>
<keyword evidence="7" id="KW-1185">Reference proteome</keyword>
<dbReference type="PROSITE" id="PS50932">
    <property type="entry name" value="HTH_LACI_2"/>
    <property type="match status" value="1"/>
</dbReference>
<dbReference type="RefSeq" id="WP_087186333.1">
    <property type="nucleotide sequence ID" value="NZ_NFHO01000005.1"/>
</dbReference>
<feature type="compositionally biased region" description="Gly residues" evidence="4">
    <location>
        <begin position="345"/>
        <end position="357"/>
    </location>
</feature>
<dbReference type="Pfam" id="PF00356">
    <property type="entry name" value="LacI"/>
    <property type="match status" value="1"/>
</dbReference>
<dbReference type="Pfam" id="PF13377">
    <property type="entry name" value="Peripla_BP_3"/>
    <property type="match status" value="1"/>
</dbReference>
<evidence type="ECO:0000256" key="2">
    <source>
        <dbReference type="ARBA" id="ARBA00023125"/>
    </source>
</evidence>
<dbReference type="PROSITE" id="PS00356">
    <property type="entry name" value="HTH_LACI_1"/>
    <property type="match status" value="1"/>
</dbReference>
<dbReference type="eggNOG" id="COG1609">
    <property type="taxonomic scope" value="Bacteria"/>
</dbReference>
<dbReference type="STRING" id="1118060.GCA_000311845_01452"/>
<dbReference type="GO" id="GO:0000976">
    <property type="term" value="F:transcription cis-regulatory region binding"/>
    <property type="evidence" value="ECO:0007669"/>
    <property type="project" value="TreeGrafter"/>
</dbReference>
<dbReference type="SUPFAM" id="SSF53822">
    <property type="entry name" value="Periplasmic binding protein-like I"/>
    <property type="match status" value="1"/>
</dbReference>
<dbReference type="Proteomes" id="UP000196560">
    <property type="component" value="Unassembled WGS sequence"/>
</dbReference>
<dbReference type="PANTHER" id="PTHR30146:SF109">
    <property type="entry name" value="HTH-TYPE TRANSCRIPTIONAL REGULATOR GALS"/>
    <property type="match status" value="1"/>
</dbReference>
<comment type="caution">
    <text evidence="6">The sequence shown here is derived from an EMBL/GenBank/DDBJ whole genome shotgun (WGS) entry which is preliminary data.</text>
</comment>
<keyword evidence="3" id="KW-0804">Transcription</keyword>
<accession>A0A1Y3U4C5</accession>
<dbReference type="AlphaFoldDB" id="A0A1Y3U4C5"/>
<dbReference type="EMBL" id="NFHO01000005">
    <property type="protein sequence ID" value="OUN43035.1"/>
    <property type="molecule type" value="Genomic_DNA"/>
</dbReference>
<proteinExistence type="predicted"/>
<organism evidence="6 7">
    <name type="scientific">Enorma massiliensis</name>
    <dbReference type="NCBI Taxonomy" id="1472761"/>
    <lineage>
        <taxon>Bacteria</taxon>
        <taxon>Bacillati</taxon>
        <taxon>Actinomycetota</taxon>
        <taxon>Coriobacteriia</taxon>
        <taxon>Coriobacteriales</taxon>
        <taxon>Coriobacteriaceae</taxon>
        <taxon>Enorma</taxon>
    </lineage>
</organism>
<gene>
    <name evidence="6" type="ORF">B5G21_05375</name>
</gene>
<dbReference type="InterPro" id="IPR028082">
    <property type="entry name" value="Peripla_BP_I"/>
</dbReference>
<reference evidence="7" key="1">
    <citation type="submission" date="2017-04" db="EMBL/GenBank/DDBJ databases">
        <title>Function of individual gut microbiota members based on whole genome sequencing of pure cultures obtained from chicken caecum.</title>
        <authorList>
            <person name="Medvecky M."/>
            <person name="Cejkova D."/>
            <person name="Polansky O."/>
            <person name="Karasova D."/>
            <person name="Kubasova T."/>
            <person name="Cizek A."/>
            <person name="Rychlik I."/>
        </authorList>
    </citation>
    <scope>NUCLEOTIDE SEQUENCE [LARGE SCALE GENOMIC DNA]</scope>
    <source>
        <strain evidence="7">An70</strain>
    </source>
</reference>
<evidence type="ECO:0000313" key="6">
    <source>
        <dbReference type="EMBL" id="OUN43035.1"/>
    </source>
</evidence>
<sequence>MARVNISDVAREAGVSLGTVSNAINHPERVRPETRRLIEEAIERLGYLPNQSARLLAGGSNAVIGLVLPRLNHGCSVQIASGARNEAERAGLDLVIMNSNENAEVERRYLRFCTGMQLAGVLVQPSAYRVSPPQHAPSVPVVYLGALGAPREVLSVSADYRAQGRLVAEHVVACGARRVAVIGSASLPPLAERLAGIQSVGAEHPECSFEVLDEGSRCGSTDGARLGERLAKRASRERPDAIIGLADAIAAGAIQGVQAAGCDVPGNIMVAGCDGNPLAWGGAVPLTTCSPAGYEIGRKGVQMLVGQIAAIEEKNGRSGAGGAQGSVIGIRNGGGSARGAAEVHGTGGARGVSGIQGVGATRGTEGARGAQGSGDAPSADGIRSGTSRVAVRPSAMLRSEAKHELVRPFLLERASTVGQGAAHRSELSGLGAVRAFAELDMGSYL</sequence>
<feature type="domain" description="HTH lacI-type" evidence="5">
    <location>
        <begin position="4"/>
        <end position="58"/>
    </location>
</feature>
<dbReference type="PANTHER" id="PTHR30146">
    <property type="entry name" value="LACI-RELATED TRANSCRIPTIONAL REPRESSOR"/>
    <property type="match status" value="1"/>
</dbReference>
<evidence type="ECO:0000259" key="5">
    <source>
        <dbReference type="PROSITE" id="PS50932"/>
    </source>
</evidence>
<evidence type="ECO:0000313" key="7">
    <source>
        <dbReference type="Proteomes" id="UP000196560"/>
    </source>
</evidence>
<dbReference type="SMART" id="SM00354">
    <property type="entry name" value="HTH_LACI"/>
    <property type="match status" value="1"/>
</dbReference>
<dbReference type="GO" id="GO:0003700">
    <property type="term" value="F:DNA-binding transcription factor activity"/>
    <property type="evidence" value="ECO:0007669"/>
    <property type="project" value="TreeGrafter"/>
</dbReference>
<protein>
    <recommendedName>
        <fullName evidence="5">HTH lacI-type domain-containing protein</fullName>
    </recommendedName>
</protein>